<dbReference type="SUPFAM" id="SSF75304">
    <property type="entry name" value="Amidase signature (AS) enzymes"/>
    <property type="match status" value="1"/>
</dbReference>
<dbReference type="EC" id="3.5.1.4" evidence="2"/>
<dbReference type="Gene3D" id="3.90.1300.10">
    <property type="entry name" value="Amidase signature (AS) domain"/>
    <property type="match status" value="1"/>
</dbReference>
<dbReference type="Pfam" id="PF01425">
    <property type="entry name" value="Amidase"/>
    <property type="match status" value="1"/>
</dbReference>
<dbReference type="PANTHER" id="PTHR42678">
    <property type="entry name" value="AMIDASE"/>
    <property type="match status" value="1"/>
</dbReference>
<name>A0AA49GPX0_9BACT</name>
<evidence type="ECO:0000259" key="1">
    <source>
        <dbReference type="Pfam" id="PF01425"/>
    </source>
</evidence>
<dbReference type="AlphaFoldDB" id="A0AA49GPX0"/>
<reference evidence="2" key="2">
    <citation type="journal article" date="2024" name="Antonie Van Leeuwenhoek">
        <title>Roseihalotalea indica gen. nov., sp. nov., a halophilic Bacteroidetes from mesopelagic Southwest Indian Ocean with higher carbohydrate metabolic potential.</title>
        <authorList>
            <person name="Chen B."/>
            <person name="Zhang M."/>
            <person name="Lin D."/>
            <person name="Ye J."/>
            <person name="Tang K."/>
        </authorList>
    </citation>
    <scope>NUCLEOTIDE SEQUENCE</scope>
    <source>
        <strain evidence="2">TK19036</strain>
    </source>
</reference>
<dbReference type="NCBIfam" id="NF006006">
    <property type="entry name" value="PRK08137.1"/>
    <property type="match status" value="1"/>
</dbReference>
<organism evidence="2">
    <name type="scientific">Roseihalotalea indica</name>
    <dbReference type="NCBI Taxonomy" id="2867963"/>
    <lineage>
        <taxon>Bacteria</taxon>
        <taxon>Pseudomonadati</taxon>
        <taxon>Bacteroidota</taxon>
        <taxon>Cytophagia</taxon>
        <taxon>Cytophagales</taxon>
        <taxon>Catalimonadaceae</taxon>
        <taxon>Roseihalotalea</taxon>
    </lineage>
</organism>
<accession>A0AA49GPX0</accession>
<dbReference type="InterPro" id="IPR036928">
    <property type="entry name" value="AS_sf"/>
</dbReference>
<dbReference type="NCBIfam" id="NF005300">
    <property type="entry name" value="PRK06828.1"/>
    <property type="match status" value="1"/>
</dbReference>
<feature type="domain" description="Amidase" evidence="1">
    <location>
        <begin position="55"/>
        <end position="504"/>
    </location>
</feature>
<dbReference type="GO" id="GO:0004040">
    <property type="term" value="F:amidase activity"/>
    <property type="evidence" value="ECO:0007669"/>
    <property type="project" value="UniProtKB-EC"/>
</dbReference>
<evidence type="ECO:0000313" key="2">
    <source>
        <dbReference type="EMBL" id="WKN38342.1"/>
    </source>
</evidence>
<dbReference type="InterPro" id="IPR023631">
    <property type="entry name" value="Amidase_dom"/>
</dbReference>
<protein>
    <submittedName>
        <fullName evidence="2">Amidase</fullName>
        <ecNumber evidence="2">3.5.1.4</ecNumber>
    </submittedName>
</protein>
<reference evidence="2" key="1">
    <citation type="journal article" date="2023" name="Comput. Struct. Biotechnol. J.">
        <title>Discovery of a novel marine Bacteroidetes with a rich repertoire of carbohydrate-active enzymes.</title>
        <authorList>
            <person name="Chen B."/>
            <person name="Liu G."/>
            <person name="Chen Q."/>
            <person name="Wang H."/>
            <person name="Liu L."/>
            <person name="Tang K."/>
        </authorList>
    </citation>
    <scope>NUCLEOTIDE SEQUENCE</scope>
    <source>
        <strain evidence="2">TK19036</strain>
    </source>
</reference>
<gene>
    <name evidence="2" type="ORF">K4G66_06460</name>
</gene>
<keyword evidence="2" id="KW-0378">Hydrolase</keyword>
<dbReference type="PANTHER" id="PTHR42678:SF34">
    <property type="entry name" value="OS04G0183300 PROTEIN"/>
    <property type="match status" value="1"/>
</dbReference>
<sequence>MNRRTFIQQSSSAAALAWLPFSVIKPSSRADVDVVEASIADLQAGMAAGDFTARDLVETYLRRITEIDQAGPTLRSVIEVNPEALAIAEQLDKERQQGKVRGPMHGIPVMVKDNIDTADQMDTTAGSLALVGSPPTQDAFLVRQMRDAGIVLLGKTNLSEWANFRSSRSSSGWSGRGGQVRNPYVIDRNPCGSSSGSGVAVSANLCAIAIGTETNGSIVCPSQANGIVGIKPTVGLVSRSGIIPISHSQDTAGPMARTVTDATILLGILTGTDSRDPVTKESEEKAYQDYTQFLEADGLQGARIGVGRSYFGFHEEVDAQLDEALSVMKEQGATLIELESVMPQDELDGAGYQVLLYEFKHDLNAYLAERKHPTIKTLEDLISYNKEHADEEMPYFQQEIFLSAQEKGGLDEEAYQKALATAQRVSRQDGIDKVMKEHQLDAIVAPTGSAAWPIDVVNGDHFLGGSSSPAAMAGYPNITVPAGFVHGLPIGLSFFASAYQEPQLIRIAYAFEQATQIRRAPEFLTELPPLKGAK</sequence>
<proteinExistence type="predicted"/>
<dbReference type="EMBL" id="CP120682">
    <property type="protein sequence ID" value="WKN38342.1"/>
    <property type="molecule type" value="Genomic_DNA"/>
</dbReference>